<keyword evidence="9" id="KW-1185">Reference proteome</keyword>
<dbReference type="AlphaFoldDB" id="S2W3K8"/>
<dbReference type="CDD" id="cd06173">
    <property type="entry name" value="MFS_MefA_like"/>
    <property type="match status" value="1"/>
</dbReference>
<sequence length="373" mass="39622">MLVQYAMMWHITLETKSGVAMGIAMCCSFVPLIFVAGPAGVIADRYDRRIVMAVADASVAVSTLLIMLAFMFGFESLWLMYLVLALRTFGGGFQRPALNALVAQFVPPKSLIRYNGISGTIQASSEILGPALGGAVLAVAPITYIFAIDIVTAIIGIAMLLIGVKVPRHKRLSQGESFLGEFKVGIRYLLGHKMLTRIIIFYAILTFGAAGQMTLPDLRVARMFDETWRLSMLGVAFGVGLAIGGLIVAAKALFKSAVTSCTVACIVLGVCTLASGLSSNYWVIVAAMAISGLSTAFFNAPAISLIQEKTDNAQLGRVMSVFSMVAGIAVPLATMLLGFASDIVASSTTLICCGIFTLIAAVFMRADPVLRKY</sequence>
<proteinExistence type="predicted"/>
<name>S2W3K8_9ACTN</name>
<dbReference type="GO" id="GO:0005886">
    <property type="term" value="C:plasma membrane"/>
    <property type="evidence" value="ECO:0007669"/>
    <property type="project" value="UniProtKB-SubCell"/>
</dbReference>
<feature type="transmembrane region" description="Helical" evidence="6">
    <location>
        <begin position="142"/>
        <end position="164"/>
    </location>
</feature>
<dbReference type="InterPro" id="IPR020846">
    <property type="entry name" value="MFS_dom"/>
</dbReference>
<dbReference type="PANTHER" id="PTHR23513">
    <property type="entry name" value="INTEGRAL MEMBRANE EFFLUX PROTEIN-RELATED"/>
    <property type="match status" value="1"/>
</dbReference>
<dbReference type="Proteomes" id="UP000014417">
    <property type="component" value="Unassembled WGS sequence"/>
</dbReference>
<comment type="subcellular location">
    <subcellularLocation>
        <location evidence="1">Cell membrane</location>
        <topology evidence="1">Multi-pass membrane protein</topology>
    </subcellularLocation>
</comment>
<dbReference type="InterPro" id="IPR011701">
    <property type="entry name" value="MFS"/>
</dbReference>
<evidence type="ECO:0000256" key="5">
    <source>
        <dbReference type="ARBA" id="ARBA00023136"/>
    </source>
</evidence>
<evidence type="ECO:0000313" key="9">
    <source>
        <dbReference type="Proteomes" id="UP000014417"/>
    </source>
</evidence>
<feature type="transmembrane region" description="Helical" evidence="6">
    <location>
        <begin position="50"/>
        <end position="74"/>
    </location>
</feature>
<reference evidence="8 9" key="1">
    <citation type="submission" date="2013-04" db="EMBL/GenBank/DDBJ databases">
        <title>The Genome Sequence of Propionimicrobium lymphophilum ACS-093-V-SCH5.</title>
        <authorList>
            <consortium name="The Broad Institute Genomics Platform"/>
            <person name="Earl A."/>
            <person name="Ward D."/>
            <person name="Feldgarden M."/>
            <person name="Gevers D."/>
            <person name="Saerens B."/>
            <person name="Vaneechoutte M."/>
            <person name="Walker B."/>
            <person name="Young S."/>
            <person name="Zeng Q."/>
            <person name="Gargeya S."/>
            <person name="Fitzgerald M."/>
            <person name="Haas B."/>
            <person name="Abouelleil A."/>
            <person name="Allen A.W."/>
            <person name="Alvarado L."/>
            <person name="Arachchi H.M."/>
            <person name="Berlin A.M."/>
            <person name="Chapman S.B."/>
            <person name="Gainer-Dewar J."/>
            <person name="Goldberg J."/>
            <person name="Griggs A."/>
            <person name="Gujja S."/>
            <person name="Hansen M."/>
            <person name="Howarth C."/>
            <person name="Imamovic A."/>
            <person name="Ireland A."/>
            <person name="Larimer J."/>
            <person name="McCowan C."/>
            <person name="Murphy C."/>
            <person name="Pearson M."/>
            <person name="Poon T.W."/>
            <person name="Priest M."/>
            <person name="Roberts A."/>
            <person name="Saif S."/>
            <person name="Shea T."/>
            <person name="Sisk P."/>
            <person name="Sykes S."/>
            <person name="Wortman J."/>
            <person name="Nusbaum C."/>
            <person name="Birren B."/>
        </authorList>
    </citation>
    <scope>NUCLEOTIDE SEQUENCE [LARGE SCALE GENOMIC DNA]</scope>
    <source>
        <strain evidence="8 9">ACS-093-V-SCH5</strain>
    </source>
</reference>
<dbReference type="PANTHER" id="PTHR23513:SF6">
    <property type="entry name" value="MAJOR FACILITATOR SUPERFAMILY ASSOCIATED DOMAIN-CONTAINING PROTEIN"/>
    <property type="match status" value="1"/>
</dbReference>
<dbReference type="Gene3D" id="1.20.1250.20">
    <property type="entry name" value="MFS general substrate transporter like domains"/>
    <property type="match status" value="1"/>
</dbReference>
<feature type="transmembrane region" description="Helical" evidence="6">
    <location>
        <begin position="227"/>
        <end position="250"/>
    </location>
</feature>
<accession>S2W3K8</accession>
<dbReference type="InterPro" id="IPR036259">
    <property type="entry name" value="MFS_trans_sf"/>
</dbReference>
<feature type="transmembrane region" description="Helical" evidence="6">
    <location>
        <begin position="257"/>
        <end position="275"/>
    </location>
</feature>
<comment type="caution">
    <text evidence="8">The sequence shown here is derived from an EMBL/GenBank/DDBJ whole genome shotgun (WGS) entry which is preliminary data.</text>
</comment>
<organism evidence="8 9">
    <name type="scientific">Propionimicrobium lymphophilum ACS-093-V-SCH5</name>
    <dbReference type="NCBI Taxonomy" id="883161"/>
    <lineage>
        <taxon>Bacteria</taxon>
        <taxon>Bacillati</taxon>
        <taxon>Actinomycetota</taxon>
        <taxon>Actinomycetes</taxon>
        <taxon>Propionibacteriales</taxon>
        <taxon>Propionibacteriaceae</taxon>
        <taxon>Propionimicrobium</taxon>
    </lineage>
</organism>
<dbReference type="STRING" id="883161.HMPREF9306_00464"/>
<feature type="transmembrane region" description="Helical" evidence="6">
    <location>
        <begin position="343"/>
        <end position="364"/>
    </location>
</feature>
<evidence type="ECO:0000256" key="3">
    <source>
        <dbReference type="ARBA" id="ARBA00022692"/>
    </source>
</evidence>
<protein>
    <recommendedName>
        <fullName evidence="7">Major facilitator superfamily (MFS) profile domain-containing protein</fullName>
    </recommendedName>
</protein>
<keyword evidence="4 6" id="KW-1133">Transmembrane helix</keyword>
<feature type="transmembrane region" description="Helical" evidence="6">
    <location>
        <begin position="20"/>
        <end position="43"/>
    </location>
</feature>
<feature type="transmembrane region" description="Helical" evidence="6">
    <location>
        <begin position="195"/>
        <end position="215"/>
    </location>
</feature>
<dbReference type="Pfam" id="PF07690">
    <property type="entry name" value="MFS_1"/>
    <property type="match status" value="1"/>
</dbReference>
<keyword evidence="5 6" id="KW-0472">Membrane</keyword>
<feature type="transmembrane region" description="Helical" evidence="6">
    <location>
        <begin position="281"/>
        <end position="306"/>
    </location>
</feature>
<evidence type="ECO:0000256" key="6">
    <source>
        <dbReference type="SAM" id="Phobius"/>
    </source>
</evidence>
<dbReference type="GO" id="GO:0022857">
    <property type="term" value="F:transmembrane transporter activity"/>
    <property type="evidence" value="ECO:0007669"/>
    <property type="project" value="InterPro"/>
</dbReference>
<keyword evidence="3 6" id="KW-0812">Transmembrane</keyword>
<dbReference type="EMBL" id="AGZR01000004">
    <property type="protein sequence ID" value="EPD33706.1"/>
    <property type="molecule type" value="Genomic_DNA"/>
</dbReference>
<evidence type="ECO:0000256" key="4">
    <source>
        <dbReference type="ARBA" id="ARBA00022989"/>
    </source>
</evidence>
<evidence type="ECO:0000256" key="2">
    <source>
        <dbReference type="ARBA" id="ARBA00022475"/>
    </source>
</evidence>
<dbReference type="HOGENOM" id="CLU_034180_16_0_11"/>
<feature type="transmembrane region" description="Helical" evidence="6">
    <location>
        <begin position="318"/>
        <end position="337"/>
    </location>
</feature>
<dbReference type="PROSITE" id="PS50850">
    <property type="entry name" value="MFS"/>
    <property type="match status" value="1"/>
</dbReference>
<gene>
    <name evidence="8" type="ORF">HMPREF9306_00464</name>
</gene>
<dbReference type="SUPFAM" id="SSF103473">
    <property type="entry name" value="MFS general substrate transporter"/>
    <property type="match status" value="1"/>
</dbReference>
<keyword evidence="2" id="KW-1003">Cell membrane</keyword>
<evidence type="ECO:0000256" key="1">
    <source>
        <dbReference type="ARBA" id="ARBA00004651"/>
    </source>
</evidence>
<evidence type="ECO:0000313" key="8">
    <source>
        <dbReference type="EMBL" id="EPD33706.1"/>
    </source>
</evidence>
<feature type="domain" description="Major facilitator superfamily (MFS) profile" evidence="7">
    <location>
        <begin position="1"/>
        <end position="170"/>
    </location>
</feature>
<evidence type="ECO:0000259" key="7">
    <source>
        <dbReference type="PROSITE" id="PS50850"/>
    </source>
</evidence>